<dbReference type="AlphaFoldDB" id="X6M5X0"/>
<organism evidence="1 2">
    <name type="scientific">Reticulomyxa filosa</name>
    <dbReference type="NCBI Taxonomy" id="46433"/>
    <lineage>
        <taxon>Eukaryota</taxon>
        <taxon>Sar</taxon>
        <taxon>Rhizaria</taxon>
        <taxon>Retaria</taxon>
        <taxon>Foraminifera</taxon>
        <taxon>Monothalamids</taxon>
        <taxon>Reticulomyxidae</taxon>
        <taxon>Reticulomyxa</taxon>
    </lineage>
</organism>
<accession>X6M5X0</accession>
<name>X6M5X0_RETFI</name>
<evidence type="ECO:0000313" key="2">
    <source>
        <dbReference type="Proteomes" id="UP000023152"/>
    </source>
</evidence>
<feature type="non-terminal residue" evidence="1">
    <location>
        <position position="315"/>
    </location>
</feature>
<reference evidence="1 2" key="1">
    <citation type="journal article" date="2013" name="Curr. Biol.">
        <title>The Genome of the Foraminiferan Reticulomyxa filosa.</title>
        <authorList>
            <person name="Glockner G."/>
            <person name="Hulsmann N."/>
            <person name="Schleicher M."/>
            <person name="Noegel A.A."/>
            <person name="Eichinger L."/>
            <person name="Gallinger C."/>
            <person name="Pawlowski J."/>
            <person name="Sierra R."/>
            <person name="Euteneuer U."/>
            <person name="Pillet L."/>
            <person name="Moustafa A."/>
            <person name="Platzer M."/>
            <person name="Groth M."/>
            <person name="Szafranski K."/>
            <person name="Schliwa M."/>
        </authorList>
    </citation>
    <scope>NUCLEOTIDE SEQUENCE [LARGE SCALE GENOMIC DNA]</scope>
</reference>
<comment type="caution">
    <text evidence="1">The sequence shown here is derived from an EMBL/GenBank/DDBJ whole genome shotgun (WGS) entry which is preliminary data.</text>
</comment>
<keyword evidence="2" id="KW-1185">Reference proteome</keyword>
<feature type="non-terminal residue" evidence="1">
    <location>
        <position position="1"/>
    </location>
</feature>
<evidence type="ECO:0000313" key="1">
    <source>
        <dbReference type="EMBL" id="ETO09324.1"/>
    </source>
</evidence>
<gene>
    <name evidence="1" type="ORF">RFI_28063</name>
</gene>
<dbReference type="Proteomes" id="UP000023152">
    <property type="component" value="Unassembled WGS sequence"/>
</dbReference>
<dbReference type="EMBL" id="ASPP01024145">
    <property type="protein sequence ID" value="ETO09324.1"/>
    <property type="molecule type" value="Genomic_DNA"/>
</dbReference>
<proteinExistence type="predicted"/>
<protein>
    <submittedName>
        <fullName evidence="1">Uncharacterized protein</fullName>
    </submittedName>
</protein>
<sequence>PKVGFRTHHSDKVDEITPTSATDKDKTAMTTTIATAALVPPVSQLKVDVNASGCHVLPTGALNSSTTQSNGHQAKGYDGRIVYHSQHHHQQQQQQQQQQQTTCAETQAQSSFSYLCNADTTTTSDTSFANELSAHKQKHDLALVPPLNNYYCYPNNHKSNEAKFEFALDTQQQPLFAEQMCMITGLPKTKIFFYLSFFFFFFFFWPLNWTNNSNKQTNKKGNNEMAPTESLYAYQGMTEFPYYVNDRIVTGGDGSDDRGHNHNYFAVPMPTDLSYMGLQNHPYSQVMTTDTWAVNNDLVNGVYLNMLSMNISPQF</sequence>